<reference evidence="3" key="1">
    <citation type="journal article" date="2015" name="ISME J.">
        <title>Draft Genome Sequence of Streptomyces incarnatus NRRL8089, which Produces the Nucleoside Antibiotic Sinefungin.</title>
        <authorList>
            <person name="Oshima K."/>
            <person name="Hattori M."/>
            <person name="Shimizu H."/>
            <person name="Fukuda K."/>
            <person name="Nemoto M."/>
            <person name="Inagaki K."/>
            <person name="Tamura T."/>
        </authorList>
    </citation>
    <scope>NUCLEOTIDE SEQUENCE</scope>
    <source>
        <strain evidence="3">FACHB-1375</strain>
    </source>
</reference>
<dbReference type="RefSeq" id="WP_190463831.1">
    <property type="nucleotide sequence ID" value="NZ_JACJPW010000015.1"/>
</dbReference>
<feature type="region of interest" description="Disordered" evidence="1">
    <location>
        <begin position="45"/>
        <end position="74"/>
    </location>
</feature>
<organism evidence="3 4">
    <name type="scientific">Aerosakkonema funiforme FACHB-1375</name>
    <dbReference type="NCBI Taxonomy" id="2949571"/>
    <lineage>
        <taxon>Bacteria</taxon>
        <taxon>Bacillati</taxon>
        <taxon>Cyanobacteriota</taxon>
        <taxon>Cyanophyceae</taxon>
        <taxon>Oscillatoriophycideae</taxon>
        <taxon>Aerosakkonematales</taxon>
        <taxon>Aerosakkonemataceae</taxon>
        <taxon>Aerosakkonema</taxon>
    </lineage>
</organism>
<dbReference type="EMBL" id="JACJPW010000015">
    <property type="protein sequence ID" value="MBD2181069.1"/>
    <property type="molecule type" value="Genomic_DNA"/>
</dbReference>
<feature type="signal peptide" evidence="2">
    <location>
        <begin position="1"/>
        <end position="25"/>
    </location>
</feature>
<dbReference type="InterPro" id="IPR010328">
    <property type="entry name" value="DUF928"/>
</dbReference>
<comment type="caution">
    <text evidence="3">The sequence shown here is derived from an EMBL/GenBank/DDBJ whole genome shotgun (WGS) entry which is preliminary data.</text>
</comment>
<evidence type="ECO:0000256" key="2">
    <source>
        <dbReference type="SAM" id="SignalP"/>
    </source>
</evidence>
<dbReference type="Pfam" id="PF06051">
    <property type="entry name" value="DUF928"/>
    <property type="match status" value="1"/>
</dbReference>
<feature type="chain" id="PRO_5036697611" evidence="2">
    <location>
        <begin position="26"/>
        <end position="250"/>
    </location>
</feature>
<reference evidence="3" key="2">
    <citation type="submission" date="2020-08" db="EMBL/GenBank/DDBJ databases">
        <authorList>
            <person name="Chen M."/>
            <person name="Teng W."/>
            <person name="Zhao L."/>
            <person name="Hu C."/>
            <person name="Zhou Y."/>
            <person name="Han B."/>
            <person name="Song L."/>
            <person name="Shu W."/>
        </authorList>
    </citation>
    <scope>NUCLEOTIDE SEQUENCE</scope>
    <source>
        <strain evidence="3">FACHB-1375</strain>
    </source>
</reference>
<keyword evidence="2" id="KW-0732">Signal</keyword>
<proteinExistence type="predicted"/>
<dbReference type="Proteomes" id="UP000641646">
    <property type="component" value="Unassembled WGS sequence"/>
</dbReference>
<name>A0A926VBZ7_9CYAN</name>
<keyword evidence="4" id="KW-1185">Reference proteome</keyword>
<protein>
    <submittedName>
        <fullName evidence="3">DUF928 domain-containing protein</fullName>
    </submittedName>
</protein>
<evidence type="ECO:0000313" key="4">
    <source>
        <dbReference type="Proteomes" id="UP000641646"/>
    </source>
</evidence>
<accession>A0A926VBZ7</accession>
<sequence length="250" mass="28605">MKLLVQKLSLPFSIAWITLNFTSNATTVQAQRTTSDTNRDFIQAQSSNQQPLDFSGTGRPDRRTTGGSRRGCPSVDIPLTPLRPEYMGSTVSEYPTFWVYVPYNSNQIQSGEFVLQDEEADREIYRTPFTLRETPGIVRLRLPSNPQYALKIGKTYRWYFKLFCNTQDKSVYVFVQGLIQRVPLNSLAPDYNAYAISGIWYDALTDLADKRRRALDDAVLKENWIALLKAVKLQNLAEERLVECCTPEKN</sequence>
<dbReference type="AlphaFoldDB" id="A0A926VBZ7"/>
<evidence type="ECO:0000256" key="1">
    <source>
        <dbReference type="SAM" id="MobiDB-lite"/>
    </source>
</evidence>
<evidence type="ECO:0000313" key="3">
    <source>
        <dbReference type="EMBL" id="MBD2181069.1"/>
    </source>
</evidence>
<gene>
    <name evidence="3" type="ORF">H6G03_08140</name>
</gene>